<dbReference type="Pfam" id="PF16355">
    <property type="entry name" value="DUF4982"/>
    <property type="match status" value="1"/>
</dbReference>
<keyword evidence="2" id="KW-0378">Hydrolase</keyword>
<sequence length="133" mass="14588">MLLAGIRDIGVYSRDVNEAYYEVVDKYRLRWSDVAYEPGELKAVAYKDGRKIGEAVMRTAGEPAEIRLTPDRQEISATGEDLSYILVEAVDEDGTLCPLADNLIHFEISGPAEIAGVGNGNPLSLEPFQANSR</sequence>
<dbReference type="InterPro" id="IPR032311">
    <property type="entry name" value="DUF4982"/>
</dbReference>
<dbReference type="EMBL" id="BARS01045317">
    <property type="protein sequence ID" value="GAG31358.1"/>
    <property type="molecule type" value="Genomic_DNA"/>
</dbReference>
<evidence type="ECO:0000256" key="1">
    <source>
        <dbReference type="ARBA" id="ARBA00007401"/>
    </source>
</evidence>
<reference evidence="6" key="1">
    <citation type="journal article" date="2014" name="Front. Microbiol.">
        <title>High frequency of phylogenetically diverse reductive dehalogenase-homologous genes in deep subseafloor sedimentary metagenomes.</title>
        <authorList>
            <person name="Kawai M."/>
            <person name="Futagami T."/>
            <person name="Toyoda A."/>
            <person name="Takaki Y."/>
            <person name="Nishi S."/>
            <person name="Hori S."/>
            <person name="Arai W."/>
            <person name="Tsubouchi T."/>
            <person name="Morono Y."/>
            <person name="Uchiyama I."/>
            <person name="Ito T."/>
            <person name="Fujiyama A."/>
            <person name="Inagaki F."/>
            <person name="Takami H."/>
        </authorList>
    </citation>
    <scope>NUCLEOTIDE SEQUENCE</scope>
    <source>
        <strain evidence="6">Expedition CK06-06</strain>
    </source>
</reference>
<feature type="domain" description="Glycoside hydrolase family 2" evidence="5">
    <location>
        <begin position="66"/>
        <end position="133"/>
    </location>
</feature>
<dbReference type="AlphaFoldDB" id="X0X3Y9"/>
<evidence type="ECO:0000259" key="5">
    <source>
        <dbReference type="Pfam" id="PF18565"/>
    </source>
</evidence>
<dbReference type="Gene3D" id="2.60.40.10">
    <property type="entry name" value="Immunoglobulins"/>
    <property type="match status" value="2"/>
</dbReference>
<dbReference type="GO" id="GO:0016798">
    <property type="term" value="F:hydrolase activity, acting on glycosyl bonds"/>
    <property type="evidence" value="ECO:0007669"/>
    <property type="project" value="UniProtKB-KW"/>
</dbReference>
<dbReference type="InterPro" id="IPR013783">
    <property type="entry name" value="Ig-like_fold"/>
</dbReference>
<evidence type="ECO:0000259" key="4">
    <source>
        <dbReference type="Pfam" id="PF16355"/>
    </source>
</evidence>
<proteinExistence type="inferred from homology"/>
<evidence type="ECO:0000256" key="3">
    <source>
        <dbReference type="ARBA" id="ARBA00023295"/>
    </source>
</evidence>
<dbReference type="InterPro" id="IPR051913">
    <property type="entry name" value="GH2_Domain-Containing"/>
</dbReference>
<organism evidence="6">
    <name type="scientific">marine sediment metagenome</name>
    <dbReference type="NCBI Taxonomy" id="412755"/>
    <lineage>
        <taxon>unclassified sequences</taxon>
        <taxon>metagenomes</taxon>
        <taxon>ecological metagenomes</taxon>
    </lineage>
</organism>
<evidence type="ECO:0000256" key="2">
    <source>
        <dbReference type="ARBA" id="ARBA00022801"/>
    </source>
</evidence>
<evidence type="ECO:0000313" key="6">
    <source>
        <dbReference type="EMBL" id="GAG31358.1"/>
    </source>
</evidence>
<name>X0X3Y9_9ZZZZ</name>
<dbReference type="PANTHER" id="PTHR42732:SF1">
    <property type="entry name" value="BETA-MANNOSIDASE"/>
    <property type="match status" value="1"/>
</dbReference>
<feature type="domain" description="DUF4982" evidence="4">
    <location>
        <begin position="24"/>
        <end position="52"/>
    </location>
</feature>
<dbReference type="Pfam" id="PF18565">
    <property type="entry name" value="Glyco_hydro2_C5"/>
    <property type="match status" value="1"/>
</dbReference>
<gene>
    <name evidence="6" type="ORF">S01H1_68341</name>
</gene>
<dbReference type="InterPro" id="IPR040605">
    <property type="entry name" value="Glyco_hydro2_dom5"/>
</dbReference>
<comment type="caution">
    <text evidence="6">The sequence shown here is derived from an EMBL/GenBank/DDBJ whole genome shotgun (WGS) entry which is preliminary data.</text>
</comment>
<comment type="similarity">
    <text evidence="1">Belongs to the glycosyl hydrolase 2 family.</text>
</comment>
<dbReference type="PANTHER" id="PTHR42732">
    <property type="entry name" value="BETA-GALACTOSIDASE"/>
    <property type="match status" value="1"/>
</dbReference>
<keyword evidence="3" id="KW-0326">Glycosidase</keyword>
<feature type="non-terminal residue" evidence="6">
    <location>
        <position position="133"/>
    </location>
</feature>
<accession>X0X3Y9</accession>
<protein>
    <submittedName>
        <fullName evidence="6">Uncharacterized protein</fullName>
    </submittedName>
</protein>